<accession>A0A6C0PAQ3</accession>
<evidence type="ECO:0000313" key="3">
    <source>
        <dbReference type="Proteomes" id="UP000479114"/>
    </source>
</evidence>
<keyword evidence="3" id="KW-1185">Reference proteome</keyword>
<dbReference type="Proteomes" id="UP000479114">
    <property type="component" value="Plasmid unnamed1"/>
</dbReference>
<evidence type="ECO:0000256" key="1">
    <source>
        <dbReference type="SAM" id="MobiDB-lite"/>
    </source>
</evidence>
<dbReference type="Gene3D" id="3.10.450.540">
    <property type="match status" value="2"/>
</dbReference>
<reference evidence="2 3" key="1">
    <citation type="submission" date="2020-02" db="EMBL/GenBank/DDBJ databases">
        <title>Paenibacillus sp. nov., isolated from rhizosphere soil of tomato.</title>
        <authorList>
            <person name="Weon H.-Y."/>
            <person name="Lee S.A."/>
        </authorList>
    </citation>
    <scope>NUCLEOTIDE SEQUENCE [LARGE SCALE GENOMIC DNA]</scope>
    <source>
        <strain evidence="2 3">14171R-81</strain>
        <plasmid evidence="2 3">unnamed1</plasmid>
    </source>
</reference>
<dbReference type="RefSeq" id="WP_162645601.1">
    <property type="nucleotide sequence ID" value="NZ_CP048287.1"/>
</dbReference>
<proteinExistence type="predicted"/>
<feature type="region of interest" description="Disordered" evidence="1">
    <location>
        <begin position="347"/>
        <end position="377"/>
    </location>
</feature>
<dbReference type="EMBL" id="CP048287">
    <property type="protein sequence ID" value="QHW35455.1"/>
    <property type="molecule type" value="Genomic_DNA"/>
</dbReference>
<feature type="compositionally biased region" description="Basic residues" evidence="1">
    <location>
        <begin position="21"/>
        <end position="39"/>
    </location>
</feature>
<name>A0A6C0PAQ3_9BACL</name>
<keyword evidence="2" id="KW-0614">Plasmid</keyword>
<dbReference type="Pfam" id="PF12642">
    <property type="entry name" value="TpcC"/>
    <property type="match status" value="1"/>
</dbReference>
<dbReference type="AlphaFoldDB" id="A0A6C0PAQ3"/>
<dbReference type="InterPro" id="IPR024735">
    <property type="entry name" value="TcpC"/>
</dbReference>
<feature type="region of interest" description="Disordered" evidence="1">
    <location>
        <begin position="1"/>
        <end position="39"/>
    </location>
</feature>
<organism evidence="2 3">
    <name type="scientific">Paenibacillus rhizovicinus</name>
    <dbReference type="NCBI Taxonomy" id="2704463"/>
    <lineage>
        <taxon>Bacteria</taxon>
        <taxon>Bacillati</taxon>
        <taxon>Bacillota</taxon>
        <taxon>Bacilli</taxon>
        <taxon>Bacillales</taxon>
        <taxon>Paenibacillaceae</taxon>
        <taxon>Paenibacillus</taxon>
    </lineage>
</organism>
<geneLocation type="plasmid" evidence="2 3">
    <name>unnamed1</name>
</geneLocation>
<evidence type="ECO:0000313" key="2">
    <source>
        <dbReference type="EMBL" id="QHW35455.1"/>
    </source>
</evidence>
<protein>
    <submittedName>
        <fullName evidence="2">Conjugal transfer protein</fullName>
    </submittedName>
</protein>
<gene>
    <name evidence="2" type="ORF">GZH47_31655</name>
</gene>
<dbReference type="KEGG" id="prz:GZH47_31655"/>
<sequence>MAFFKKKNTSGDDPSEVKTSSKVKKEPKPKKDKSIKPRAPKAMAAKKVVRTFFWIFASLLLLKGAIAFAQGNRTINQTIVEGNTTPIIADSVKGFAADFATEYFTWDSNFVSDRTTRLSNFIKGIDPDMGLKNFDVKGSSKVISAEIYGTNQIDQKHIDVTVVVWRDVQKLPDQLLEAQGKAVMPPVVKKKTYMIVPVTLAEEGPVIQSYPRFVSEQQRGETVEDVSTGKLVGDEDLINKSKELADSYLRSWYEGNAGQLRYFYSDTVKAPVVIQKSAFTYQKIDKVSVYELPAGIGEETKYRIEANVLVNSDIDEPFANSWNLEVVQQDGRLYVLSNGIITPTDAVATAEETKKDPAPVESESTSTDNKTIPKTEE</sequence>